<dbReference type="InterPro" id="IPR027417">
    <property type="entry name" value="P-loop_NTPase"/>
</dbReference>
<evidence type="ECO:0000259" key="5">
    <source>
        <dbReference type="Pfam" id="PF24883"/>
    </source>
</evidence>
<evidence type="ECO:0000259" key="4">
    <source>
        <dbReference type="Pfam" id="PF17100"/>
    </source>
</evidence>
<dbReference type="PROSITE" id="PS50297">
    <property type="entry name" value="ANK_REP_REGION"/>
    <property type="match status" value="1"/>
</dbReference>
<feature type="repeat" description="ANK" evidence="2">
    <location>
        <begin position="954"/>
        <end position="986"/>
    </location>
</feature>
<keyword evidence="1" id="KW-0677">Repeat</keyword>
<proteinExistence type="predicted"/>
<dbReference type="SMART" id="SM00248">
    <property type="entry name" value="ANK"/>
    <property type="match status" value="3"/>
</dbReference>
<reference evidence="6 7" key="1">
    <citation type="submission" date="2020-03" db="EMBL/GenBank/DDBJ databases">
        <title>Draft Genome Sequence of Cudoniella acicularis.</title>
        <authorList>
            <person name="Buettner E."/>
            <person name="Kellner H."/>
        </authorList>
    </citation>
    <scope>NUCLEOTIDE SEQUENCE [LARGE SCALE GENOMIC DNA]</scope>
    <source>
        <strain evidence="6 7">DSM 108380</strain>
    </source>
</reference>
<gene>
    <name evidence="6" type="ORF">G7Y89_g7914</name>
</gene>
<organism evidence="6 7">
    <name type="scientific">Cudoniella acicularis</name>
    <dbReference type="NCBI Taxonomy" id="354080"/>
    <lineage>
        <taxon>Eukaryota</taxon>
        <taxon>Fungi</taxon>
        <taxon>Dikarya</taxon>
        <taxon>Ascomycota</taxon>
        <taxon>Pezizomycotina</taxon>
        <taxon>Leotiomycetes</taxon>
        <taxon>Helotiales</taxon>
        <taxon>Tricladiaceae</taxon>
        <taxon>Cudoniella</taxon>
    </lineage>
</organism>
<feature type="repeat" description="ANK" evidence="2">
    <location>
        <begin position="919"/>
        <end position="951"/>
    </location>
</feature>
<feature type="region of interest" description="Disordered" evidence="3">
    <location>
        <begin position="32"/>
        <end position="71"/>
    </location>
</feature>
<evidence type="ECO:0000256" key="1">
    <source>
        <dbReference type="ARBA" id="ARBA00022737"/>
    </source>
</evidence>
<feature type="domain" description="Nephrocystin 3-like N-terminal" evidence="5">
    <location>
        <begin position="435"/>
        <end position="598"/>
    </location>
</feature>
<evidence type="ECO:0000313" key="7">
    <source>
        <dbReference type="Proteomes" id="UP000566819"/>
    </source>
</evidence>
<dbReference type="Gene3D" id="3.40.50.300">
    <property type="entry name" value="P-loop containing nucleotide triphosphate hydrolases"/>
    <property type="match status" value="1"/>
</dbReference>
<feature type="domain" description="NWD NACHT-NTPase N-terminal" evidence="4">
    <location>
        <begin position="130"/>
        <end position="356"/>
    </location>
</feature>
<dbReference type="OrthoDB" id="4772757at2759"/>
<dbReference type="InterPro" id="IPR002110">
    <property type="entry name" value="Ankyrin_rpt"/>
</dbReference>
<feature type="compositionally biased region" description="Polar residues" evidence="3">
    <location>
        <begin position="32"/>
        <end position="54"/>
    </location>
</feature>
<protein>
    <recommendedName>
        <fullName evidence="8">NACHT domain-containing protein</fullName>
    </recommendedName>
</protein>
<name>A0A8H4W1K8_9HELO</name>
<evidence type="ECO:0008006" key="8">
    <source>
        <dbReference type="Google" id="ProtNLM"/>
    </source>
</evidence>
<dbReference type="AlphaFoldDB" id="A0A8H4W1K8"/>
<dbReference type="PANTHER" id="PTHR10039">
    <property type="entry name" value="AMELOGENIN"/>
    <property type="match status" value="1"/>
</dbReference>
<dbReference type="InterPro" id="IPR036770">
    <property type="entry name" value="Ankyrin_rpt-contain_sf"/>
</dbReference>
<dbReference type="Pfam" id="PF12796">
    <property type="entry name" value="Ank_2"/>
    <property type="match status" value="1"/>
</dbReference>
<evidence type="ECO:0000256" key="3">
    <source>
        <dbReference type="SAM" id="MobiDB-lite"/>
    </source>
</evidence>
<dbReference type="InterPro" id="IPR056884">
    <property type="entry name" value="NPHP3-like_N"/>
</dbReference>
<comment type="caution">
    <text evidence="6">The sequence shown here is derived from an EMBL/GenBank/DDBJ whole genome shotgun (WGS) entry which is preliminary data.</text>
</comment>
<dbReference type="SUPFAM" id="SSF48403">
    <property type="entry name" value="Ankyrin repeat"/>
    <property type="match status" value="1"/>
</dbReference>
<dbReference type="Pfam" id="PF24883">
    <property type="entry name" value="NPHP3_N"/>
    <property type="match status" value="1"/>
</dbReference>
<sequence>MADGNKAPDSTTLPKSKSKVMFSTIKNKFKKFQQSTEARTHLSNTAVLGRPSSNHRNDSSRPGTDDEQCAPAHENQGMAGVVDNGNATTAEAPNSSSFVAAVAHPLSVNSIEKGPTAQNVVKPELYSTLELWNVAYDELKLKEEKLIQEYEERLRGDLTTMLGATIAFSGSKVERKDLMRRLLIRKIDDIKENTWKLKFGGQEIPVKDLAQPVVGIIQWADDYISGALNANPYASVAWAGVSLLLPLTLNPSKQAASLAKCLDYVSDLIVRSTMRESLYERRYGSQEDNKDQEFALSSYKMYQDTLKSLYVEILKFQASSICYLSKNSTSRLGLDVVKHDDWDSSLNKIQGRENAFCKVYEILKDTRDQEIREAVFQRHREKIEAMGSISCNIIALQKSVDDKQREAERKELLNWLSSIDPSENHNTALRAHQEGTGDWLLQGNDDFETWKTKPNSLLWLNGKAGSGNASVIQHLRGSYEPNPENVVAFFYFSFTDGKKQDTVEMLSSIVKQLCCRRPDTPTCVEALRQYKEKGQRSDLKTLASTLLAALHGFTHVHLVLDALDECPYESGARETLLCAIHLILEKKPDNLHLFLTSRREVDIEAGLKPLISIPPLNTFTVDINLSTVQDALDLDIGLHIDQKLNAEPFRSWPNDVKEEAKTALIRNADGMFQYVSCQFDALRGHRGKYRIREALRDLPKGLDATYDRMLRSIDPRYQKQVASILKWLSFSCRPLLVEELAEAFILDPEKAIPFNEDDRLFNPEEVLAYLPGLVVKVPVHIDQYSDEYFIKRDEDAFQIRFVHFSVKEYLSSTRMTQEDFSAAEKTSHLHISESCLAYHLQLSASTLATKNTLKQFALWEYTARNWSIHLEEVARELWTPSLVSHATQALSANSQSLLNMVRVWNPGNLRNNLQTTPESLVSPLYYAASTGVFKLASLLIHNGADVNEISPDGREQSPLQAAAYKGHKEIIGLLLHHHASIHQEGGYFGNALQVAAFTGRQDIIQLLLDRGAERVTDTKILSNFSLIVVLR</sequence>
<keyword evidence="2" id="KW-0040">ANK repeat</keyword>
<evidence type="ECO:0000256" key="2">
    <source>
        <dbReference type="PROSITE-ProRule" id="PRU00023"/>
    </source>
</evidence>
<dbReference type="PROSITE" id="PS50088">
    <property type="entry name" value="ANK_REPEAT"/>
    <property type="match status" value="2"/>
</dbReference>
<dbReference type="Proteomes" id="UP000566819">
    <property type="component" value="Unassembled WGS sequence"/>
</dbReference>
<dbReference type="InterPro" id="IPR031359">
    <property type="entry name" value="NACHT_N"/>
</dbReference>
<accession>A0A8H4W1K8</accession>
<keyword evidence="7" id="KW-1185">Reference proteome</keyword>
<dbReference type="EMBL" id="JAAMPI010000574">
    <property type="protein sequence ID" value="KAF4630221.1"/>
    <property type="molecule type" value="Genomic_DNA"/>
</dbReference>
<dbReference type="Pfam" id="PF17100">
    <property type="entry name" value="NACHT_N"/>
    <property type="match status" value="1"/>
</dbReference>
<evidence type="ECO:0000313" key="6">
    <source>
        <dbReference type="EMBL" id="KAF4630221.1"/>
    </source>
</evidence>
<dbReference type="PANTHER" id="PTHR10039:SF16">
    <property type="entry name" value="GPI INOSITOL-DEACYLASE"/>
    <property type="match status" value="1"/>
</dbReference>
<dbReference type="Gene3D" id="1.25.40.20">
    <property type="entry name" value="Ankyrin repeat-containing domain"/>
    <property type="match status" value="1"/>
</dbReference>